<gene>
    <name evidence="1" type="ORF">BAG01nite_21740</name>
    <name evidence="2" type="ORF">EB820_07800</name>
</gene>
<dbReference type="GO" id="GO:0033969">
    <property type="term" value="F:gamma-glutamyl-gamma-aminobutyrate hydrolase activity"/>
    <property type="evidence" value="ECO:0007669"/>
    <property type="project" value="TreeGrafter"/>
</dbReference>
<dbReference type="EMBL" id="BJOD01000019">
    <property type="protein sequence ID" value="GED26072.1"/>
    <property type="molecule type" value="Genomic_DNA"/>
</dbReference>
<comment type="caution">
    <text evidence="2">The sequence shown here is derived from an EMBL/GenBank/DDBJ whole genome shotgun (WGS) entry which is preliminary data.</text>
</comment>
<dbReference type="GO" id="GO:0005829">
    <property type="term" value="C:cytosol"/>
    <property type="evidence" value="ECO:0007669"/>
    <property type="project" value="TreeGrafter"/>
</dbReference>
<evidence type="ECO:0000313" key="3">
    <source>
        <dbReference type="Proteomes" id="UP000276178"/>
    </source>
</evidence>
<evidence type="ECO:0000313" key="4">
    <source>
        <dbReference type="Proteomes" id="UP000317180"/>
    </source>
</evidence>
<evidence type="ECO:0000313" key="1">
    <source>
        <dbReference type="EMBL" id="GED26072.1"/>
    </source>
</evidence>
<dbReference type="PROSITE" id="PS51273">
    <property type="entry name" value="GATASE_TYPE_1"/>
    <property type="match status" value="1"/>
</dbReference>
<accession>A0A3M8B2D0</accession>
<name>A0A3M8B2D0_9BACL</name>
<dbReference type="InterPro" id="IPR029062">
    <property type="entry name" value="Class_I_gatase-like"/>
</dbReference>
<evidence type="ECO:0000313" key="2">
    <source>
        <dbReference type="EMBL" id="RNB57177.1"/>
    </source>
</evidence>
<dbReference type="OrthoDB" id="9813383at2"/>
<proteinExistence type="predicted"/>
<sequence>MRPIIGVACTKMYFPNNHLDQFFYVGSGYVDGVARAGGIPLILPLLTVQEAPFREMIESLDGLILTGGDDPAPHLYGEEPLQGLGNIEYERDLAELAVIKLALELKKPILGICRGMQILNVACGGTLIQDIPSQVPGAFQHAQKGSRQYGAHKVTLKPGFLADALGQQEVLVNTSHHQAVKDVAPGFQMTACAADGVIEAIESLDGLSIGVQWHPERMWSHDSQMLKIAEAFIARVKQQKLQAK</sequence>
<dbReference type="PANTHER" id="PTHR43235:SF1">
    <property type="entry name" value="GLUTAMINE AMIDOTRANSFERASE PB2B2.05-RELATED"/>
    <property type="match status" value="1"/>
</dbReference>
<dbReference type="InterPro" id="IPR011697">
    <property type="entry name" value="Peptidase_C26"/>
</dbReference>
<dbReference type="Pfam" id="PF07722">
    <property type="entry name" value="Peptidase_C26"/>
    <property type="match status" value="1"/>
</dbReference>
<reference evidence="1 4" key="2">
    <citation type="submission" date="2019-06" db="EMBL/GenBank/DDBJ databases">
        <title>Whole genome shotgun sequence of Brevibacillus agri NBRC 15538.</title>
        <authorList>
            <person name="Hosoyama A."/>
            <person name="Uohara A."/>
            <person name="Ohji S."/>
            <person name="Ichikawa N."/>
        </authorList>
    </citation>
    <scope>NUCLEOTIDE SEQUENCE [LARGE SCALE GENOMIC DNA]</scope>
    <source>
        <strain evidence="1 4">NBRC 15538</strain>
    </source>
</reference>
<dbReference type="RefSeq" id="WP_005833193.1">
    <property type="nucleotide sequence ID" value="NZ_BJOD01000019.1"/>
</dbReference>
<dbReference type="GO" id="GO:0006598">
    <property type="term" value="P:polyamine catabolic process"/>
    <property type="evidence" value="ECO:0007669"/>
    <property type="project" value="TreeGrafter"/>
</dbReference>
<dbReference type="CDD" id="cd01745">
    <property type="entry name" value="GATase1_2"/>
    <property type="match status" value="1"/>
</dbReference>
<dbReference type="Proteomes" id="UP000317180">
    <property type="component" value="Unassembled WGS sequence"/>
</dbReference>
<dbReference type="GeneID" id="82812397"/>
<dbReference type="PANTHER" id="PTHR43235">
    <property type="entry name" value="GLUTAMINE AMIDOTRANSFERASE PB2B2.05-RELATED"/>
    <property type="match status" value="1"/>
</dbReference>
<dbReference type="FunFam" id="3.40.50.880:FF:000030">
    <property type="entry name" value="Gamma-glutamyl-gamma-aminobutyrate hydrolase PuuD"/>
    <property type="match status" value="1"/>
</dbReference>
<keyword evidence="4" id="KW-1185">Reference proteome</keyword>
<protein>
    <submittedName>
        <fullName evidence="2">Gamma-glutamyl-gamma-aminobutyrate hydrolase family protein</fullName>
    </submittedName>
    <submittedName>
        <fullName evidence="1">Peptidase C26</fullName>
    </submittedName>
</protein>
<reference evidence="2 3" key="1">
    <citation type="submission" date="2018-10" db="EMBL/GenBank/DDBJ databases">
        <title>Phylogenomics of Brevibacillus.</title>
        <authorList>
            <person name="Dunlap C."/>
        </authorList>
    </citation>
    <scope>NUCLEOTIDE SEQUENCE [LARGE SCALE GENOMIC DNA]</scope>
    <source>
        <strain evidence="2 3">NRRL NRS 1219</strain>
    </source>
</reference>
<dbReference type="AlphaFoldDB" id="A0A3M8B2D0"/>
<dbReference type="SUPFAM" id="SSF52317">
    <property type="entry name" value="Class I glutamine amidotransferase-like"/>
    <property type="match status" value="1"/>
</dbReference>
<dbReference type="Gene3D" id="3.40.50.880">
    <property type="match status" value="1"/>
</dbReference>
<dbReference type="InterPro" id="IPR044668">
    <property type="entry name" value="PuuD-like"/>
</dbReference>
<keyword evidence="2" id="KW-0378">Hydrolase</keyword>
<dbReference type="Proteomes" id="UP000276178">
    <property type="component" value="Unassembled WGS sequence"/>
</dbReference>
<dbReference type="EMBL" id="RHHN01000025">
    <property type="protein sequence ID" value="RNB57177.1"/>
    <property type="molecule type" value="Genomic_DNA"/>
</dbReference>
<organism evidence="2 3">
    <name type="scientific">Brevibacillus agri</name>
    <dbReference type="NCBI Taxonomy" id="51101"/>
    <lineage>
        <taxon>Bacteria</taxon>
        <taxon>Bacillati</taxon>
        <taxon>Bacillota</taxon>
        <taxon>Bacilli</taxon>
        <taxon>Bacillales</taxon>
        <taxon>Paenibacillaceae</taxon>
        <taxon>Brevibacillus</taxon>
    </lineage>
</organism>